<dbReference type="AlphaFoldDB" id="A0A3B4VEC6"/>
<sequence length="153" mass="16992">MRAVTGRQRPLNEIRLDSIMSFSSSSSTSGGKPNYDLSGKNLTELYNSPVYKAERMRRPLGSNSTMVGPISHTGVRVTLCDGSQWLIHKGDNYGIASETVVVDAQHMSSDWKLDETRVFDGEKTVSDFVKAGGESYNIFFDNCHSGSRRMMDQ</sequence>
<accession>A0A3B4VEC6</accession>
<organism evidence="1 2">
    <name type="scientific">Seriola dumerili</name>
    <name type="common">Greater amberjack</name>
    <name type="synonym">Caranx dumerili</name>
    <dbReference type="NCBI Taxonomy" id="41447"/>
    <lineage>
        <taxon>Eukaryota</taxon>
        <taxon>Metazoa</taxon>
        <taxon>Chordata</taxon>
        <taxon>Craniata</taxon>
        <taxon>Vertebrata</taxon>
        <taxon>Euteleostomi</taxon>
        <taxon>Actinopterygii</taxon>
        <taxon>Neopterygii</taxon>
        <taxon>Teleostei</taxon>
        <taxon>Neoteleostei</taxon>
        <taxon>Acanthomorphata</taxon>
        <taxon>Carangaria</taxon>
        <taxon>Carangiformes</taxon>
        <taxon>Carangidae</taxon>
        <taxon>Seriola</taxon>
    </lineage>
</organism>
<dbReference type="Ensembl" id="ENSSDUT00000029507.1">
    <property type="protein sequence ID" value="ENSSDUP00000029014.1"/>
    <property type="gene ID" value="ENSSDUG00000020927.1"/>
</dbReference>
<protein>
    <submittedName>
        <fullName evidence="1">Uncharacterized protein</fullName>
    </submittedName>
</protein>
<evidence type="ECO:0000313" key="1">
    <source>
        <dbReference type="Ensembl" id="ENSSDUP00000029014.1"/>
    </source>
</evidence>
<name>A0A3B4VEC6_SERDU</name>
<reference evidence="1" key="2">
    <citation type="submission" date="2025-09" db="UniProtKB">
        <authorList>
            <consortium name="Ensembl"/>
        </authorList>
    </citation>
    <scope>IDENTIFICATION</scope>
</reference>
<dbReference type="Proteomes" id="UP000261420">
    <property type="component" value="Unplaced"/>
</dbReference>
<dbReference type="OMA" id="ARHMSNK"/>
<evidence type="ECO:0000313" key="2">
    <source>
        <dbReference type="Proteomes" id="UP000261420"/>
    </source>
</evidence>
<reference evidence="1" key="1">
    <citation type="submission" date="2025-08" db="UniProtKB">
        <authorList>
            <consortium name="Ensembl"/>
        </authorList>
    </citation>
    <scope>IDENTIFICATION</scope>
</reference>
<dbReference type="GeneTree" id="ENSGT00690000103873"/>
<proteinExistence type="predicted"/>
<keyword evidence="2" id="KW-1185">Reference proteome</keyword>